<dbReference type="HOGENOM" id="CLU_005260_2_1_1"/>
<evidence type="ECO:0000256" key="5">
    <source>
        <dbReference type="ARBA" id="ARBA00023242"/>
    </source>
</evidence>
<comment type="subcellular location">
    <subcellularLocation>
        <location evidence="1">Nucleus</location>
    </subcellularLocation>
</comment>
<keyword evidence="8" id="KW-1185">Reference proteome</keyword>
<dbReference type="GO" id="GO:0036297">
    <property type="term" value="P:interstrand cross-link repair"/>
    <property type="evidence" value="ECO:0007669"/>
    <property type="project" value="TreeGrafter"/>
</dbReference>
<feature type="non-terminal residue" evidence="7">
    <location>
        <position position="346"/>
    </location>
</feature>
<dbReference type="FunFam" id="3.40.50.12650:FF:000001">
    <property type="entry name" value="DNA cross-link repair 1A"/>
    <property type="match status" value="1"/>
</dbReference>
<dbReference type="InterPro" id="IPR001279">
    <property type="entry name" value="Metallo-B-lactamas"/>
</dbReference>
<dbReference type="GO" id="GO:0005634">
    <property type="term" value="C:nucleus"/>
    <property type="evidence" value="ECO:0007669"/>
    <property type="project" value="UniProtKB-SubCell"/>
</dbReference>
<dbReference type="GO" id="GO:0006303">
    <property type="term" value="P:double-strand break repair via nonhomologous end joining"/>
    <property type="evidence" value="ECO:0007669"/>
    <property type="project" value="TreeGrafter"/>
</dbReference>
<evidence type="ECO:0000256" key="1">
    <source>
        <dbReference type="ARBA" id="ARBA00004123"/>
    </source>
</evidence>
<comment type="similarity">
    <text evidence="2">Belongs to the DNA repair metallo-beta-lactamase (DRMBL) family.</text>
</comment>
<evidence type="ECO:0000256" key="4">
    <source>
        <dbReference type="ARBA" id="ARBA00023204"/>
    </source>
</evidence>
<dbReference type="Gene3D" id="3.60.15.10">
    <property type="entry name" value="Ribonuclease Z/Hydroxyacylglutathione hydrolase-like"/>
    <property type="match status" value="1"/>
</dbReference>
<protein>
    <recommendedName>
        <fullName evidence="6">Metallo-beta-lactamase domain-containing protein</fullName>
    </recommendedName>
</protein>
<dbReference type="PANTHER" id="PTHR23240">
    <property type="entry name" value="DNA CROSS-LINK REPAIR PROTEIN PSO2/SNM1-RELATED"/>
    <property type="match status" value="1"/>
</dbReference>
<gene>
    <name evidence="7" type="ORF">OSTLU_3060</name>
</gene>
<dbReference type="GO" id="GO:0035312">
    <property type="term" value="F:5'-3' DNA exonuclease activity"/>
    <property type="evidence" value="ECO:0007669"/>
    <property type="project" value="TreeGrafter"/>
</dbReference>
<feature type="non-terminal residue" evidence="7">
    <location>
        <position position="1"/>
    </location>
</feature>
<keyword evidence="4" id="KW-0234">DNA repair</keyword>
<feature type="domain" description="Metallo-beta-lactamase" evidence="6">
    <location>
        <begin position="7"/>
        <end position="158"/>
    </location>
</feature>
<dbReference type="KEGG" id="olu:OSTLU_3060"/>
<evidence type="ECO:0000259" key="6">
    <source>
        <dbReference type="SMART" id="SM00849"/>
    </source>
</evidence>
<dbReference type="eggNOG" id="KOG1361">
    <property type="taxonomic scope" value="Eukaryota"/>
</dbReference>
<dbReference type="SMART" id="SM00849">
    <property type="entry name" value="Lactamase_B"/>
    <property type="match status" value="1"/>
</dbReference>
<dbReference type="GO" id="GO:0003684">
    <property type="term" value="F:damaged DNA binding"/>
    <property type="evidence" value="ECO:0007669"/>
    <property type="project" value="TreeGrafter"/>
</dbReference>
<dbReference type="EMBL" id="CP000591">
    <property type="protein sequence ID" value="ABO98697.1"/>
    <property type="molecule type" value="Genomic_DNA"/>
</dbReference>
<accession>A4S4B7</accession>
<dbReference type="PANTHER" id="PTHR23240:SF6">
    <property type="entry name" value="DNA CROSS-LINK REPAIR 1A PROTEIN"/>
    <property type="match status" value="1"/>
</dbReference>
<dbReference type="GeneID" id="5004281"/>
<dbReference type="OMA" id="GCEGYFL"/>
<proteinExistence type="inferred from homology"/>
<evidence type="ECO:0000313" key="8">
    <source>
        <dbReference type="Proteomes" id="UP000001568"/>
    </source>
</evidence>
<dbReference type="Pfam" id="PF07522">
    <property type="entry name" value="DRMBL"/>
    <property type="match status" value="1"/>
</dbReference>
<sequence>PAWIRPPGTMFIVDGFEYAASSEARCEHWFLTHFHADHHRGLTRTFDRGVVYGTRTTTELVRTKIGVPRERLRVVEFGVVVRVDGVDVTFLRANHCPGAAMICFEFPHRRDASPVLHTGDFRFHDGMRNDPTLLRITSDPSAPRPILILDTTYCSLEHDDFPTQERVLKAVRDAVVHEDLLSTRKLFLFGTYTIGKEKVFLEAAKVLNRKVYIGKAKRSVMDAIALDPEERSAMTHDDSKTNLHVVPMGSTSFMKMASILKYYKSRFDTVIAFRPTGWTFSAQKKTARATSRRQRGRLIQYGLPYSEHSSLNELREFVRFMNPKFIFPHVNNDGGENAKRMLTLLR</sequence>
<dbReference type="OrthoDB" id="262529at2759"/>
<dbReference type="InterPro" id="IPR036866">
    <property type="entry name" value="RibonucZ/Hydroxyglut_hydro"/>
</dbReference>
<dbReference type="Gramene" id="ABO98697">
    <property type="protein sequence ID" value="ABO98697"/>
    <property type="gene ID" value="OSTLU_3060"/>
</dbReference>
<organism evidence="7 8">
    <name type="scientific">Ostreococcus lucimarinus (strain CCE9901)</name>
    <dbReference type="NCBI Taxonomy" id="436017"/>
    <lineage>
        <taxon>Eukaryota</taxon>
        <taxon>Viridiplantae</taxon>
        <taxon>Chlorophyta</taxon>
        <taxon>Mamiellophyceae</taxon>
        <taxon>Mamiellales</taxon>
        <taxon>Bathycoccaceae</taxon>
        <taxon>Ostreococcus</taxon>
    </lineage>
</organism>
<dbReference type="STRING" id="436017.A4S4B7"/>
<dbReference type="SUPFAM" id="SSF56281">
    <property type="entry name" value="Metallo-hydrolase/oxidoreductase"/>
    <property type="match status" value="1"/>
</dbReference>
<evidence type="ECO:0000313" key="7">
    <source>
        <dbReference type="EMBL" id="ABO98697.1"/>
    </source>
</evidence>
<dbReference type="Gene3D" id="3.40.50.12650">
    <property type="match status" value="1"/>
</dbReference>
<name>A4S4B7_OSTLU</name>
<keyword evidence="5" id="KW-0539">Nucleus</keyword>
<reference evidence="7 8" key="1">
    <citation type="journal article" date="2007" name="Proc. Natl. Acad. Sci. U.S.A.">
        <title>The tiny eukaryote Ostreococcus provides genomic insights into the paradox of plankton speciation.</title>
        <authorList>
            <person name="Palenik B."/>
            <person name="Grimwood J."/>
            <person name="Aerts A."/>
            <person name="Rouze P."/>
            <person name="Salamov A."/>
            <person name="Putnam N."/>
            <person name="Dupont C."/>
            <person name="Jorgensen R."/>
            <person name="Derelle E."/>
            <person name="Rombauts S."/>
            <person name="Zhou K."/>
            <person name="Otillar R."/>
            <person name="Merchant S.S."/>
            <person name="Podell S."/>
            <person name="Gaasterland T."/>
            <person name="Napoli C."/>
            <person name="Gendler K."/>
            <person name="Manuell A."/>
            <person name="Tai V."/>
            <person name="Vallon O."/>
            <person name="Piganeau G."/>
            <person name="Jancek S."/>
            <person name="Heijde M."/>
            <person name="Jabbari K."/>
            <person name="Bowler C."/>
            <person name="Lohr M."/>
            <person name="Robbens S."/>
            <person name="Werner G."/>
            <person name="Dubchak I."/>
            <person name="Pazour G.J."/>
            <person name="Ren Q."/>
            <person name="Paulsen I."/>
            <person name="Delwiche C."/>
            <person name="Schmutz J."/>
            <person name="Rokhsar D."/>
            <person name="Van de Peer Y."/>
            <person name="Moreau H."/>
            <person name="Grigoriev I.V."/>
        </authorList>
    </citation>
    <scope>NUCLEOTIDE SEQUENCE [LARGE SCALE GENOMIC DNA]</scope>
    <source>
        <strain evidence="7 8">CCE9901</strain>
    </source>
</reference>
<evidence type="ECO:0000256" key="3">
    <source>
        <dbReference type="ARBA" id="ARBA00022763"/>
    </source>
</evidence>
<keyword evidence="3" id="KW-0227">DNA damage</keyword>
<dbReference type="AlphaFoldDB" id="A4S4B7"/>
<dbReference type="InterPro" id="IPR011084">
    <property type="entry name" value="DRMBL"/>
</dbReference>
<evidence type="ECO:0000256" key="2">
    <source>
        <dbReference type="ARBA" id="ARBA00010304"/>
    </source>
</evidence>
<dbReference type="RefSeq" id="XP_001420404.1">
    <property type="nucleotide sequence ID" value="XM_001420367.1"/>
</dbReference>
<dbReference type="Proteomes" id="UP000001568">
    <property type="component" value="Chromosome 11"/>
</dbReference>